<dbReference type="SUPFAM" id="SSF46785">
    <property type="entry name" value="Winged helix' DNA-binding domain"/>
    <property type="match status" value="1"/>
</dbReference>
<dbReference type="Gene3D" id="1.10.10.10">
    <property type="entry name" value="Winged helix-like DNA-binding domain superfamily/Winged helix DNA-binding domain"/>
    <property type="match status" value="1"/>
</dbReference>
<gene>
    <name evidence="3" type="ORF">NESG_00180</name>
</gene>
<dbReference type="InterPro" id="IPR003150">
    <property type="entry name" value="DNA-bd_RFX"/>
</dbReference>
<evidence type="ECO:0000313" key="4">
    <source>
        <dbReference type="Proteomes" id="UP000054524"/>
    </source>
</evidence>
<proteinExistence type="predicted"/>
<dbReference type="HOGENOM" id="CLU_059965_0_0_1"/>
<evidence type="ECO:0000313" key="3">
    <source>
        <dbReference type="EMBL" id="KFG27105.1"/>
    </source>
</evidence>
<dbReference type="RefSeq" id="XP_052905660.1">
    <property type="nucleotide sequence ID" value="XM_053047835.1"/>
</dbReference>
<feature type="domain" description="RFX-type winged-helix" evidence="2">
    <location>
        <begin position="10"/>
        <end position="85"/>
    </location>
</feature>
<dbReference type="InterPro" id="IPR039779">
    <property type="entry name" value="RFX-like"/>
</dbReference>
<dbReference type="InterPro" id="IPR036390">
    <property type="entry name" value="WH_DNA-bd_sf"/>
</dbReference>
<comment type="caution">
    <text evidence="3">The sequence shown here is derived from an EMBL/GenBank/DDBJ whole genome shotgun (WGS) entry which is preliminary data.</text>
</comment>
<dbReference type="PROSITE" id="PS51526">
    <property type="entry name" value="RFX_DBD"/>
    <property type="match status" value="1"/>
</dbReference>
<dbReference type="AlphaFoldDB" id="A0A086J4N7"/>
<accession>A0A086J4N7</accession>
<reference evidence="3 4" key="1">
    <citation type="journal article" date="2014" name="Genome Announc.">
        <title>Genome Sequence of the Microsporidian Species Nematocida sp1 Strain ERTm6 (ATCC PRA-372).</title>
        <authorList>
            <person name="Bakowski M.A."/>
            <person name="Priest M."/>
            <person name="Young S."/>
            <person name="Cuomo C.A."/>
            <person name="Troemel E.R."/>
        </authorList>
    </citation>
    <scope>NUCLEOTIDE SEQUENCE [LARGE SCALE GENOMIC DNA]</scope>
    <source>
        <strain evidence="3 4">ERTm6</strain>
    </source>
</reference>
<name>A0A086J4N7_NEMA1</name>
<dbReference type="InterPro" id="IPR036388">
    <property type="entry name" value="WH-like_DNA-bd_sf"/>
</dbReference>
<dbReference type="PANTHER" id="PTHR12619">
    <property type="entry name" value="RFX TRANSCRIPTION FACTOR FAMILY"/>
    <property type="match status" value="1"/>
</dbReference>
<dbReference type="GO" id="GO:0000981">
    <property type="term" value="F:DNA-binding transcription factor activity, RNA polymerase II-specific"/>
    <property type="evidence" value="ECO:0007669"/>
    <property type="project" value="TreeGrafter"/>
</dbReference>
<evidence type="ECO:0000256" key="1">
    <source>
        <dbReference type="ARBA" id="ARBA00023125"/>
    </source>
</evidence>
<organism evidence="3 4">
    <name type="scientific">Nematocida ausubeli (strain ATCC PRA-371 / ERTm2)</name>
    <name type="common">Nematode killer fungus</name>
    <dbReference type="NCBI Taxonomy" id="1913371"/>
    <lineage>
        <taxon>Eukaryota</taxon>
        <taxon>Fungi</taxon>
        <taxon>Fungi incertae sedis</taxon>
        <taxon>Microsporidia</taxon>
        <taxon>Nematocida</taxon>
    </lineage>
</organism>
<dbReference type="PANTHER" id="PTHR12619:SF5">
    <property type="entry name" value="TRANSCRIPTION FACTOR RFX4"/>
    <property type="match status" value="1"/>
</dbReference>
<dbReference type="EMBL" id="AKIJ01000001">
    <property type="protein sequence ID" value="KFG27105.1"/>
    <property type="molecule type" value="Genomic_DNA"/>
</dbReference>
<protein>
    <recommendedName>
        <fullName evidence="2">RFX-type winged-helix domain-containing protein</fullName>
    </recommendedName>
</protein>
<sequence length="388" mass="44028">MFIESMNQPITNWLNLNYAPCKDNSIPRCIIYQHYCNDFKEKGIEPLNTAMFGKVIKMAFPFIRSRRLGNRGNSKYHYFGVAVKGSGALSVDKETLSEKLFVKNYGKMHKDALDFFLEYNYMKGYQEMKHFWSENMGSFTTSRYIEKMCCMIEREFFGMLLSKAIATDSILDLNREVTHESIAFMKTSAKTIILMCRQMAPLAGTRGMLLRIDCYKQYAAVLNSVGNIQTSVNILKAKYAMRTDLQECKTFFSRGICVVHESISLEKSALIHTCAGSLVSLFIASGSFDEFLGDVDSHVTGILYRKEKIPQDLVILYFAGLLQECIVAGIPCTEFLAVLLNFFSEHFTLVNSTLCELSLKRQDAPPPSVVSDITTEEKSFVSQIIKQD</sequence>
<evidence type="ECO:0000259" key="2">
    <source>
        <dbReference type="PROSITE" id="PS51526"/>
    </source>
</evidence>
<dbReference type="Pfam" id="PF02257">
    <property type="entry name" value="RFX_DNA_binding"/>
    <property type="match status" value="1"/>
</dbReference>
<dbReference type="GeneID" id="77675153"/>
<keyword evidence="4" id="KW-1185">Reference proteome</keyword>
<dbReference type="Proteomes" id="UP000054524">
    <property type="component" value="Unassembled WGS sequence"/>
</dbReference>
<keyword evidence="1" id="KW-0238">DNA-binding</keyword>
<dbReference type="GO" id="GO:0000978">
    <property type="term" value="F:RNA polymerase II cis-regulatory region sequence-specific DNA binding"/>
    <property type="evidence" value="ECO:0007669"/>
    <property type="project" value="TreeGrafter"/>
</dbReference>
<dbReference type="FunFam" id="1.10.10.10:FF:000422">
    <property type="entry name" value="DNA-binding protein RFX7"/>
    <property type="match status" value="1"/>
</dbReference>